<dbReference type="EMBL" id="FCNZ02000137">
    <property type="protein sequence ID" value="SAL81538.1"/>
    <property type="molecule type" value="Genomic_DNA"/>
</dbReference>
<organism evidence="1 2">
    <name type="scientific">Caballeronia telluris</name>
    <dbReference type="NCBI Taxonomy" id="326475"/>
    <lineage>
        <taxon>Bacteria</taxon>
        <taxon>Pseudomonadati</taxon>
        <taxon>Pseudomonadota</taxon>
        <taxon>Betaproteobacteria</taxon>
        <taxon>Burkholderiales</taxon>
        <taxon>Burkholderiaceae</taxon>
        <taxon>Caballeronia</taxon>
    </lineage>
</organism>
<dbReference type="AlphaFoldDB" id="A0A158KK43"/>
<evidence type="ECO:0000313" key="1">
    <source>
        <dbReference type="EMBL" id="SAL81538.1"/>
    </source>
</evidence>
<keyword evidence="2" id="KW-1185">Reference proteome</keyword>
<comment type="caution">
    <text evidence="1">The sequence shown here is derived from an EMBL/GenBank/DDBJ whole genome shotgun (WGS) entry which is preliminary data.</text>
</comment>
<evidence type="ECO:0000313" key="2">
    <source>
        <dbReference type="Proteomes" id="UP000054717"/>
    </source>
</evidence>
<protein>
    <submittedName>
        <fullName evidence="1">Uncharacterized protein</fullName>
    </submittedName>
</protein>
<accession>A0A158KK43</accession>
<dbReference type="Proteomes" id="UP000054717">
    <property type="component" value="Unassembled WGS sequence"/>
</dbReference>
<proteinExistence type="predicted"/>
<reference evidence="1" key="1">
    <citation type="submission" date="2016-01" db="EMBL/GenBank/DDBJ databases">
        <authorList>
            <person name="Peeters Charlotte."/>
        </authorList>
    </citation>
    <scope>NUCLEOTIDE SEQUENCE</scope>
    <source>
        <strain evidence="1">LMG 22936</strain>
    </source>
</reference>
<sequence>MPAGAKMSIASMKAEPMMPNMSVTPLAASVSTNASEGVMAWGPSGAAEEAGARVGSSSLMV</sequence>
<name>A0A158KK43_9BURK</name>
<gene>
    <name evidence="1" type="ORF">AWB66_06433</name>
</gene>